<proteinExistence type="inferred from homology"/>
<dbReference type="Proteomes" id="UP000276232">
    <property type="component" value="Unassembled WGS sequence"/>
</dbReference>
<keyword evidence="5 6" id="KW-0378">Hydrolase</keyword>
<evidence type="ECO:0000313" key="11">
    <source>
        <dbReference type="Proteomes" id="UP000276232"/>
    </source>
</evidence>
<comment type="similarity">
    <text evidence="6">Belongs to the peptidase M24A family. Methionine aminopeptidase type 1 subfamily.</text>
</comment>
<dbReference type="EC" id="3.4.11.18" evidence="6 7"/>
<feature type="binding site" evidence="6">
    <location>
        <position position="208"/>
    </location>
    <ligand>
        <name>a divalent metal cation</name>
        <dbReference type="ChEBI" id="CHEBI:60240"/>
        <label>2</label>
        <note>catalytic</note>
    </ligand>
</feature>
<keyword evidence="4 6" id="KW-0479">Metal-binding</keyword>
<protein>
    <recommendedName>
        <fullName evidence="6 7">Methionine aminopeptidase</fullName>
        <shortName evidence="6">MAP</shortName>
        <shortName evidence="6">MetAP</shortName>
        <ecNumber evidence="6 7">3.4.11.18</ecNumber>
    </recommendedName>
    <alternativeName>
        <fullName evidence="6">Peptidase M</fullName>
    </alternativeName>
</protein>
<comment type="catalytic activity">
    <reaction evidence="6 7">
        <text>Release of N-terminal amino acids, preferentially methionine, from peptides and arylamides.</text>
        <dbReference type="EC" id="3.4.11.18"/>
    </reaction>
</comment>
<dbReference type="InterPro" id="IPR036005">
    <property type="entry name" value="Creatinase/aminopeptidase-like"/>
</dbReference>
<reference evidence="10 11" key="1">
    <citation type="journal article" date="2015" name="Stand. Genomic Sci.">
        <title>Genomic Encyclopedia of Bacterial and Archaeal Type Strains, Phase III: the genomes of soil and plant-associated and newly described type strains.</title>
        <authorList>
            <person name="Whitman W.B."/>
            <person name="Woyke T."/>
            <person name="Klenk H.P."/>
            <person name="Zhou Y."/>
            <person name="Lilburn T.G."/>
            <person name="Beck B.J."/>
            <person name="De Vos P."/>
            <person name="Vandamme P."/>
            <person name="Eisen J.A."/>
            <person name="Garrity G."/>
            <person name="Hugenholtz P."/>
            <person name="Kyrpides N.C."/>
        </authorList>
    </citation>
    <scope>NUCLEOTIDE SEQUENCE [LARGE SCALE GENOMIC DNA]</scope>
    <source>
        <strain evidence="10 11">CECT 7306</strain>
    </source>
</reference>
<dbReference type="PANTHER" id="PTHR43330:SF27">
    <property type="entry name" value="METHIONINE AMINOPEPTIDASE"/>
    <property type="match status" value="1"/>
</dbReference>
<dbReference type="Gene3D" id="3.90.230.10">
    <property type="entry name" value="Creatinase/methionine aminopeptidase superfamily"/>
    <property type="match status" value="1"/>
</dbReference>
<dbReference type="InterPro" id="IPR001714">
    <property type="entry name" value="Pept_M24_MAP"/>
</dbReference>
<accession>A0A3N1HT62</accession>
<feature type="binding site" evidence="6">
    <location>
        <position position="83"/>
    </location>
    <ligand>
        <name>substrate</name>
    </ligand>
</feature>
<feature type="binding site" evidence="6">
    <location>
        <position position="100"/>
    </location>
    <ligand>
        <name>a divalent metal cation</name>
        <dbReference type="ChEBI" id="CHEBI:60240"/>
        <label>1</label>
    </ligand>
</feature>
<name>A0A3N1HT62_9ACTN</name>
<evidence type="ECO:0000256" key="3">
    <source>
        <dbReference type="ARBA" id="ARBA00022670"/>
    </source>
</evidence>
<comment type="subunit">
    <text evidence="6">Monomer.</text>
</comment>
<dbReference type="GO" id="GO:0070006">
    <property type="term" value="F:metalloaminopeptidase activity"/>
    <property type="evidence" value="ECO:0007669"/>
    <property type="project" value="UniProtKB-UniRule"/>
</dbReference>
<dbReference type="EMBL" id="RJKN01000001">
    <property type="protein sequence ID" value="ROP45576.1"/>
    <property type="molecule type" value="Genomic_DNA"/>
</dbReference>
<feature type="domain" description="Peptidase M24" evidence="9">
    <location>
        <begin position="12"/>
        <end position="245"/>
    </location>
</feature>
<dbReference type="Pfam" id="PF00557">
    <property type="entry name" value="Peptidase_M24"/>
    <property type="match status" value="1"/>
</dbReference>
<dbReference type="PRINTS" id="PR00599">
    <property type="entry name" value="MAPEPTIDASE"/>
</dbReference>
<dbReference type="GO" id="GO:0006508">
    <property type="term" value="P:proteolysis"/>
    <property type="evidence" value="ECO:0007669"/>
    <property type="project" value="UniProtKB-KW"/>
</dbReference>
<evidence type="ECO:0000256" key="1">
    <source>
        <dbReference type="ARBA" id="ARBA00002521"/>
    </source>
</evidence>
<keyword evidence="2 6" id="KW-0031">Aminopeptidase</keyword>
<feature type="binding site" evidence="6">
    <location>
        <position position="111"/>
    </location>
    <ligand>
        <name>a divalent metal cation</name>
        <dbReference type="ChEBI" id="CHEBI:60240"/>
        <label>2</label>
        <note>catalytic</note>
    </ligand>
</feature>
<dbReference type="SUPFAM" id="SSF55920">
    <property type="entry name" value="Creatinase/aminopeptidase"/>
    <property type="match status" value="1"/>
</dbReference>
<dbReference type="InterPro" id="IPR002467">
    <property type="entry name" value="Pept_M24A_MAP1"/>
</dbReference>
<comment type="cofactor">
    <cofactor evidence="6">
        <name>Co(2+)</name>
        <dbReference type="ChEBI" id="CHEBI:48828"/>
    </cofactor>
    <cofactor evidence="6">
        <name>Zn(2+)</name>
        <dbReference type="ChEBI" id="CHEBI:29105"/>
    </cofactor>
    <cofactor evidence="6">
        <name>Mn(2+)</name>
        <dbReference type="ChEBI" id="CHEBI:29035"/>
    </cofactor>
    <cofactor evidence="6">
        <name>Fe(2+)</name>
        <dbReference type="ChEBI" id="CHEBI:29033"/>
    </cofactor>
    <text evidence="6">Binds 2 divalent metal cations per subunit. Has a high-affinity and a low affinity metal-binding site. The true nature of the physiological cofactor is under debate. The enzyme is active with cobalt, zinc, manganese or divalent iron ions. Most likely, methionine aminopeptidases function as mononuclear Fe(2+)-metalloproteases under physiological conditions, and the catalytically relevant metal-binding site has been assigned to the histidine-containing high-affinity site.</text>
</comment>
<evidence type="ECO:0000256" key="4">
    <source>
        <dbReference type="ARBA" id="ARBA00022723"/>
    </source>
</evidence>
<dbReference type="InterPro" id="IPR000994">
    <property type="entry name" value="Pept_M24"/>
</dbReference>
<keyword evidence="11" id="KW-1185">Reference proteome</keyword>
<feature type="binding site" evidence="6">
    <location>
        <position position="111"/>
    </location>
    <ligand>
        <name>a divalent metal cation</name>
        <dbReference type="ChEBI" id="CHEBI:60240"/>
        <label>1</label>
    </ligand>
</feature>
<dbReference type="AlphaFoldDB" id="A0A3N1HT62"/>
<evidence type="ECO:0000259" key="9">
    <source>
        <dbReference type="Pfam" id="PF00557"/>
    </source>
</evidence>
<comment type="function">
    <text evidence="1 6">Removes the N-terminal methionine from nascent proteins. The N-terminal methionine is often cleaved when the second residue in the primary sequence is small and uncharged (Met-Ala-, Cys, Gly, Pro, Ser, Thr, or Val). Requires deformylation of the N(alpha)-formylated initiator methionine before it can be hydrolyzed.</text>
</comment>
<dbReference type="GO" id="GO:0004239">
    <property type="term" value="F:initiator methionyl aminopeptidase activity"/>
    <property type="evidence" value="ECO:0007669"/>
    <property type="project" value="UniProtKB-UniRule"/>
</dbReference>
<comment type="caution">
    <text evidence="10">The sequence shown here is derived from an EMBL/GenBank/DDBJ whole genome shotgun (WGS) entry which is preliminary data.</text>
</comment>
<feature type="binding site" evidence="6">
    <location>
        <position position="239"/>
    </location>
    <ligand>
        <name>a divalent metal cation</name>
        <dbReference type="ChEBI" id="CHEBI:60240"/>
        <label>1</label>
    </ligand>
</feature>
<feature type="binding site" evidence="6">
    <location>
        <position position="182"/>
    </location>
    <ligand>
        <name>substrate</name>
    </ligand>
</feature>
<keyword evidence="3 6" id="KW-0645">Protease</keyword>
<dbReference type="PANTHER" id="PTHR43330">
    <property type="entry name" value="METHIONINE AMINOPEPTIDASE"/>
    <property type="match status" value="1"/>
</dbReference>
<evidence type="ECO:0000313" key="10">
    <source>
        <dbReference type="EMBL" id="ROP45576.1"/>
    </source>
</evidence>
<feature type="binding site" evidence="6">
    <location>
        <position position="239"/>
    </location>
    <ligand>
        <name>a divalent metal cation</name>
        <dbReference type="ChEBI" id="CHEBI:60240"/>
        <label>2</label>
        <note>catalytic</note>
    </ligand>
</feature>
<dbReference type="OrthoDB" id="9802055at2"/>
<evidence type="ECO:0000256" key="7">
    <source>
        <dbReference type="RuleBase" id="RU003653"/>
    </source>
</evidence>
<feature type="compositionally biased region" description="Basic and acidic residues" evidence="8">
    <location>
        <begin position="181"/>
        <end position="193"/>
    </location>
</feature>
<dbReference type="CDD" id="cd01086">
    <property type="entry name" value="MetAP1"/>
    <property type="match status" value="1"/>
</dbReference>
<evidence type="ECO:0000256" key="5">
    <source>
        <dbReference type="ARBA" id="ARBA00022801"/>
    </source>
</evidence>
<sequence length="256" mass="27194">MIELLSPAEVERARPAGRFVAGVLAELRDSVGVGTDLMDVDALVARRIAEAGATSCYVDYAPSFGRGPFAHWICTSVNDAVLHGRPHPYRLQRGDLLSLDLAVEVEGWVADSALTVVVGAEPTPAEQHMIDTTDEALAAGIDALRVGNRLGDVSAAIGGVLRGAGYRVNTDFGGHGVGRTMHQEPHVPNDGRARRGMPIKPGLLVALEPWVMVDTDELVTDDDGWTLRSATGGRGVHVEHTCVVTPDGPEVLTLRD</sequence>
<dbReference type="RefSeq" id="WP_123378329.1">
    <property type="nucleotide sequence ID" value="NZ_RJKN01000001.1"/>
</dbReference>
<evidence type="ECO:0000256" key="2">
    <source>
        <dbReference type="ARBA" id="ARBA00022438"/>
    </source>
</evidence>
<gene>
    <name evidence="6" type="primary">map</name>
    <name evidence="10" type="ORF">EDC03_0180</name>
</gene>
<dbReference type="InParanoid" id="A0A3N1HT62"/>
<dbReference type="GO" id="GO:0005829">
    <property type="term" value="C:cytosol"/>
    <property type="evidence" value="ECO:0007669"/>
    <property type="project" value="TreeGrafter"/>
</dbReference>
<feature type="region of interest" description="Disordered" evidence="8">
    <location>
        <begin position="175"/>
        <end position="195"/>
    </location>
</feature>
<evidence type="ECO:0000256" key="8">
    <source>
        <dbReference type="SAM" id="MobiDB-lite"/>
    </source>
</evidence>
<organism evidence="10 11">
    <name type="scientific">Pseudokineococcus lusitanus</name>
    <dbReference type="NCBI Taxonomy" id="763993"/>
    <lineage>
        <taxon>Bacteria</taxon>
        <taxon>Bacillati</taxon>
        <taxon>Actinomycetota</taxon>
        <taxon>Actinomycetes</taxon>
        <taxon>Kineosporiales</taxon>
        <taxon>Kineosporiaceae</taxon>
        <taxon>Pseudokineococcus</taxon>
    </lineage>
</organism>
<evidence type="ECO:0000256" key="6">
    <source>
        <dbReference type="HAMAP-Rule" id="MF_01974"/>
    </source>
</evidence>
<dbReference type="NCBIfam" id="TIGR00500">
    <property type="entry name" value="met_pdase_I"/>
    <property type="match status" value="1"/>
</dbReference>
<dbReference type="GO" id="GO:0046872">
    <property type="term" value="F:metal ion binding"/>
    <property type="evidence" value="ECO:0007669"/>
    <property type="project" value="UniProtKB-UniRule"/>
</dbReference>
<dbReference type="HAMAP" id="MF_01974">
    <property type="entry name" value="MetAP_1"/>
    <property type="match status" value="1"/>
</dbReference>
<feature type="binding site" evidence="6">
    <location>
        <position position="175"/>
    </location>
    <ligand>
        <name>a divalent metal cation</name>
        <dbReference type="ChEBI" id="CHEBI:60240"/>
        <label>2</label>
        <note>catalytic</note>
    </ligand>
</feature>